<keyword evidence="2" id="KW-0472">Membrane</keyword>
<dbReference type="OrthoDB" id="5179260at2"/>
<feature type="compositionally biased region" description="Acidic residues" evidence="1">
    <location>
        <begin position="279"/>
        <end position="289"/>
    </location>
</feature>
<accession>A0A2R7Z1A4</accession>
<feature type="compositionally biased region" description="Basic residues" evidence="1">
    <location>
        <begin position="243"/>
        <end position="252"/>
    </location>
</feature>
<feature type="compositionally biased region" description="Low complexity" evidence="1">
    <location>
        <begin position="253"/>
        <end position="263"/>
    </location>
</feature>
<reference evidence="3 4" key="1">
    <citation type="submission" date="2018-03" db="EMBL/GenBank/DDBJ databases">
        <authorList>
            <person name="Keele B.F."/>
        </authorList>
    </citation>
    <scope>NUCLEOTIDE SEQUENCE [LARGE SCALE GENOMIC DNA]</scope>
    <source>
        <strain evidence="3 4">IB-3</strain>
    </source>
</reference>
<dbReference type="AlphaFoldDB" id="A0A2R7Z1A4"/>
<evidence type="ECO:0000256" key="2">
    <source>
        <dbReference type="SAM" id="Phobius"/>
    </source>
</evidence>
<dbReference type="EMBL" id="PYXZ01000001">
    <property type="protein sequence ID" value="PUA82344.1"/>
    <property type="molecule type" value="Genomic_DNA"/>
</dbReference>
<evidence type="ECO:0000313" key="4">
    <source>
        <dbReference type="Proteomes" id="UP000244867"/>
    </source>
</evidence>
<evidence type="ECO:0000256" key="1">
    <source>
        <dbReference type="SAM" id="MobiDB-lite"/>
    </source>
</evidence>
<dbReference type="Proteomes" id="UP000244867">
    <property type="component" value="Unassembled WGS sequence"/>
</dbReference>
<gene>
    <name evidence="3" type="ORF">C7S10_00900</name>
</gene>
<feature type="compositionally biased region" description="Polar residues" evidence="1">
    <location>
        <begin position="223"/>
        <end position="237"/>
    </location>
</feature>
<comment type="caution">
    <text evidence="3">The sequence shown here is derived from an EMBL/GenBank/DDBJ whole genome shotgun (WGS) entry which is preliminary data.</text>
</comment>
<feature type="transmembrane region" description="Helical" evidence="2">
    <location>
        <begin position="174"/>
        <end position="197"/>
    </location>
</feature>
<keyword evidence="2" id="KW-0812">Transmembrane</keyword>
<protein>
    <recommendedName>
        <fullName evidence="5">Polysaccharide chain length determinant N-terminal domain-containing protein</fullName>
    </recommendedName>
</protein>
<feature type="compositionally biased region" description="Basic and acidic residues" evidence="1">
    <location>
        <begin position="264"/>
        <end position="278"/>
    </location>
</feature>
<organism evidence="3 4">
    <name type="scientific">Nocardioides currus</name>
    <dbReference type="NCBI Taxonomy" id="2133958"/>
    <lineage>
        <taxon>Bacteria</taxon>
        <taxon>Bacillati</taxon>
        <taxon>Actinomycetota</taxon>
        <taxon>Actinomycetes</taxon>
        <taxon>Propionibacteriales</taxon>
        <taxon>Nocardioidaceae</taxon>
        <taxon>Nocardioides</taxon>
    </lineage>
</organism>
<sequence>MDFVDVLRVLGRRWLIVLLGVLVTGAAGFYAITVVPTQYQARAQYVLLLPSGATGLTNPTNPYINLNSGLIFATSLIASDLGTKDVARTLVEDGFDSDYSIAQSTSGGPSLDVVVNGSDPDDVLATRNELLARFDEELDTLQDIPGIPDRQLIFSRTNAVDPVAEVVPGAKKKALVLIAAVGMVVTLVLAFSMDGLLRRRTARKQALKQPAASGAPEPPAETVDTSTPPAGTADTSSPPAKTPKPKKPKQKRPATGQATGQAKAGDKARPADDAKDSESAEADQGEDESGSAISIRRFGRSKSVSRAS</sequence>
<evidence type="ECO:0008006" key="5">
    <source>
        <dbReference type="Google" id="ProtNLM"/>
    </source>
</evidence>
<keyword evidence="2" id="KW-1133">Transmembrane helix</keyword>
<evidence type="ECO:0000313" key="3">
    <source>
        <dbReference type="EMBL" id="PUA82344.1"/>
    </source>
</evidence>
<proteinExistence type="predicted"/>
<keyword evidence="4" id="KW-1185">Reference proteome</keyword>
<name>A0A2R7Z1A4_9ACTN</name>
<feature type="transmembrane region" description="Helical" evidence="2">
    <location>
        <begin position="12"/>
        <end position="32"/>
    </location>
</feature>
<feature type="region of interest" description="Disordered" evidence="1">
    <location>
        <begin position="207"/>
        <end position="308"/>
    </location>
</feature>
<dbReference type="RefSeq" id="WP_108342531.1">
    <property type="nucleotide sequence ID" value="NZ_PYXZ01000001.1"/>
</dbReference>